<gene>
    <name evidence="1" type="ORF">Pla100_35060</name>
</gene>
<comment type="caution">
    <text evidence="1">The sequence shown here is derived from an EMBL/GenBank/DDBJ whole genome shotgun (WGS) entry which is preliminary data.</text>
</comment>
<sequence length="175" mass="19678">MRTFPNPRRCPRCKHRFEDAGEVCTCPECEYRFVRGEPYPRPGPPPREIDVFASSVSAEIADQEYIDVVLSNAPSFTLSFHEAARKRVRRVTGQSRGVSDGTVSATRLTYNDHSASCTIDQRISCRLENGKLVLVCCDSVYLGPTRITVTFAELEDYETFKSLFLECLRASNVAV</sequence>
<proteinExistence type="predicted"/>
<dbReference type="Proteomes" id="UP000316213">
    <property type="component" value="Unassembled WGS sequence"/>
</dbReference>
<reference evidence="1 2" key="1">
    <citation type="submission" date="2019-02" db="EMBL/GenBank/DDBJ databases">
        <title>Deep-cultivation of Planctomycetes and their phenomic and genomic characterization uncovers novel biology.</title>
        <authorList>
            <person name="Wiegand S."/>
            <person name="Jogler M."/>
            <person name="Boedeker C."/>
            <person name="Pinto D."/>
            <person name="Vollmers J."/>
            <person name="Rivas-Marin E."/>
            <person name="Kohn T."/>
            <person name="Peeters S.H."/>
            <person name="Heuer A."/>
            <person name="Rast P."/>
            <person name="Oberbeckmann S."/>
            <person name="Bunk B."/>
            <person name="Jeske O."/>
            <person name="Meyerdierks A."/>
            <person name="Storesund J.E."/>
            <person name="Kallscheuer N."/>
            <person name="Luecker S."/>
            <person name="Lage O.M."/>
            <person name="Pohl T."/>
            <person name="Merkel B.J."/>
            <person name="Hornburger P."/>
            <person name="Mueller R.-W."/>
            <person name="Bruemmer F."/>
            <person name="Labrenz M."/>
            <person name="Spormann A.M."/>
            <person name="Op Den Camp H."/>
            <person name="Overmann J."/>
            <person name="Amann R."/>
            <person name="Jetten M.S.M."/>
            <person name="Mascher T."/>
            <person name="Medema M.H."/>
            <person name="Devos D.P."/>
            <person name="Kaster A.-K."/>
            <person name="Ovreas L."/>
            <person name="Rohde M."/>
            <person name="Galperin M.Y."/>
            <person name="Jogler C."/>
        </authorList>
    </citation>
    <scope>NUCLEOTIDE SEQUENCE [LARGE SCALE GENOMIC DNA]</scope>
    <source>
        <strain evidence="1 2">Pla100</strain>
    </source>
</reference>
<keyword evidence="2" id="KW-1185">Reference proteome</keyword>
<accession>A0A5C6A6B1</accession>
<organism evidence="1 2">
    <name type="scientific">Neorhodopirellula pilleata</name>
    <dbReference type="NCBI Taxonomy" id="2714738"/>
    <lineage>
        <taxon>Bacteria</taxon>
        <taxon>Pseudomonadati</taxon>
        <taxon>Planctomycetota</taxon>
        <taxon>Planctomycetia</taxon>
        <taxon>Pirellulales</taxon>
        <taxon>Pirellulaceae</taxon>
        <taxon>Neorhodopirellula</taxon>
    </lineage>
</organism>
<name>A0A5C6A6B1_9BACT</name>
<dbReference type="AlphaFoldDB" id="A0A5C6A6B1"/>
<protein>
    <submittedName>
        <fullName evidence="1">Uncharacterized protein</fullName>
    </submittedName>
</protein>
<evidence type="ECO:0000313" key="1">
    <source>
        <dbReference type="EMBL" id="TWT94930.1"/>
    </source>
</evidence>
<evidence type="ECO:0000313" key="2">
    <source>
        <dbReference type="Proteomes" id="UP000316213"/>
    </source>
</evidence>
<dbReference type="EMBL" id="SJPM01000007">
    <property type="protein sequence ID" value="TWT94930.1"/>
    <property type="molecule type" value="Genomic_DNA"/>
</dbReference>